<dbReference type="InterPro" id="IPR018936">
    <property type="entry name" value="PI3/4_kinase_CS"/>
</dbReference>
<dbReference type="FunFam" id="3.30.1010.10:FF:000019">
    <property type="entry name" value="Serine/threonine-protein kinase Tel1"/>
    <property type="match status" value="1"/>
</dbReference>
<dbReference type="GO" id="GO:0035556">
    <property type="term" value="P:intracellular signal transduction"/>
    <property type="evidence" value="ECO:0007669"/>
    <property type="project" value="UniProtKB-ARBA"/>
</dbReference>
<protein>
    <recommendedName>
        <fullName evidence="6 20">Serine/threonine-protein kinase Tel1</fullName>
        <ecNumber evidence="5 20">2.7.11.1</ecNumber>
    </recommendedName>
</protein>
<dbReference type="SMART" id="SM01343">
    <property type="entry name" value="FATC"/>
    <property type="match status" value="1"/>
</dbReference>
<dbReference type="InterPro" id="IPR044107">
    <property type="entry name" value="PIKKc_ATM"/>
</dbReference>
<dbReference type="InterPro" id="IPR011009">
    <property type="entry name" value="Kinase-like_dom_sf"/>
</dbReference>
<name>A0A1J9RK12_9EURO</name>
<dbReference type="CDD" id="cd05171">
    <property type="entry name" value="PIKKc_ATM"/>
    <property type="match status" value="1"/>
</dbReference>
<keyword evidence="8 20" id="KW-0723">Serine/threonine-protein kinase</keyword>
<dbReference type="PROSITE" id="PS51189">
    <property type="entry name" value="FAT"/>
    <property type="match status" value="1"/>
</dbReference>
<dbReference type="PROSITE" id="PS51190">
    <property type="entry name" value="FATC"/>
    <property type="match status" value="1"/>
</dbReference>
<dbReference type="GO" id="GO:0006325">
    <property type="term" value="P:chromatin organization"/>
    <property type="evidence" value="ECO:0007669"/>
    <property type="project" value="UniProtKB-KW"/>
</dbReference>
<comment type="subunit">
    <text evidence="4">Associates with DNA double-strand breaks.</text>
</comment>
<comment type="function">
    <text evidence="17 20">Serine/threonine protein kinase which activates checkpoint signaling upon genotoxic stresses such as ionizing radiation (IR), ultraviolet light (UV), or DNA replication stalling, thereby acting as a DNA damage sensor. Recognizes the substrate consensus sequence [ST]-Q. Phosphorylates histone H2A to form H2AS128ph (gamma-H2A) at sites of DNA damage, involved in the regulation of DNA damage response mechanism. Required for the control of telomere length and genome stability.</text>
</comment>
<comment type="subcellular location">
    <subcellularLocation>
        <location evidence="2 20">Chromosome</location>
        <location evidence="2 20">Telomere</location>
    </subcellularLocation>
    <subcellularLocation>
        <location evidence="1 20">Nucleus</location>
    </subcellularLocation>
</comment>
<dbReference type="EMBL" id="LGTZ01000018">
    <property type="protein sequence ID" value="OJD28308.1"/>
    <property type="molecule type" value="Genomic_DNA"/>
</dbReference>
<evidence type="ECO:0000256" key="4">
    <source>
        <dbReference type="ARBA" id="ARBA00011370"/>
    </source>
</evidence>
<feature type="compositionally biased region" description="Low complexity" evidence="21">
    <location>
        <begin position="2854"/>
        <end position="2865"/>
    </location>
</feature>
<keyword evidence="15 20" id="KW-0779">Telomere</keyword>
<dbReference type="GO" id="GO:0106310">
    <property type="term" value="F:protein serine kinase activity"/>
    <property type="evidence" value="ECO:0007669"/>
    <property type="project" value="RHEA"/>
</dbReference>
<dbReference type="VEuPathDB" id="FungiDB:ACJ73_00280"/>
<keyword evidence="16 20" id="KW-0539">Nucleus</keyword>
<evidence type="ECO:0000256" key="20">
    <source>
        <dbReference type="RuleBase" id="RU365027"/>
    </source>
</evidence>
<evidence type="ECO:0000256" key="10">
    <source>
        <dbReference type="ARBA" id="ARBA00022741"/>
    </source>
</evidence>
<evidence type="ECO:0000256" key="15">
    <source>
        <dbReference type="ARBA" id="ARBA00022895"/>
    </source>
</evidence>
<feature type="region of interest" description="Disordered" evidence="21">
    <location>
        <begin position="198"/>
        <end position="240"/>
    </location>
</feature>
<dbReference type="OrthoDB" id="381190at2759"/>
<dbReference type="Pfam" id="PF11640">
    <property type="entry name" value="TAN"/>
    <property type="match status" value="1"/>
</dbReference>
<reference evidence="25 26" key="1">
    <citation type="submission" date="2015-08" db="EMBL/GenBank/DDBJ databases">
        <title>Emmonsia species relationships and genome sequence.</title>
        <authorList>
            <person name="Cuomo C.A."/>
            <person name="Schwartz I.S."/>
            <person name="Kenyon C."/>
            <person name="De Hoog G.S."/>
            <person name="Govender N.P."/>
            <person name="Botha A."/>
            <person name="Moreno L."/>
            <person name="De Vries M."/>
            <person name="Munoz J.F."/>
            <person name="Stielow J.B."/>
        </authorList>
    </citation>
    <scope>NUCLEOTIDE SEQUENCE [LARGE SCALE GENOMIC DNA]</scope>
    <source>
        <strain evidence="25 26">EI222</strain>
    </source>
</reference>
<dbReference type="SUPFAM" id="SSF56112">
    <property type="entry name" value="Protein kinase-like (PK-like)"/>
    <property type="match status" value="1"/>
</dbReference>
<evidence type="ECO:0000256" key="7">
    <source>
        <dbReference type="ARBA" id="ARBA00022454"/>
    </source>
</evidence>
<keyword evidence="9 20" id="KW-0808">Transferase</keyword>
<keyword evidence="14 20" id="KW-0156">Chromatin regulator</keyword>
<evidence type="ECO:0000256" key="19">
    <source>
        <dbReference type="ARBA" id="ARBA00048679"/>
    </source>
</evidence>
<evidence type="ECO:0000256" key="16">
    <source>
        <dbReference type="ARBA" id="ARBA00023242"/>
    </source>
</evidence>
<dbReference type="PROSITE" id="PS00915">
    <property type="entry name" value="PI3_4_KINASE_1"/>
    <property type="match status" value="1"/>
</dbReference>
<dbReference type="PROSITE" id="PS00916">
    <property type="entry name" value="PI3_4_KINASE_2"/>
    <property type="match status" value="1"/>
</dbReference>
<dbReference type="SMART" id="SM00146">
    <property type="entry name" value="PI3Kc"/>
    <property type="match status" value="1"/>
</dbReference>
<dbReference type="Gene3D" id="1.10.1070.11">
    <property type="entry name" value="Phosphatidylinositol 3-/4-kinase, catalytic domain"/>
    <property type="match status" value="1"/>
</dbReference>
<keyword evidence="7 20" id="KW-0158">Chromosome</keyword>
<keyword evidence="13 20" id="KW-0067">ATP-binding</keyword>
<gene>
    <name evidence="25" type="ORF">ACJ73_00280</name>
</gene>
<evidence type="ECO:0000256" key="6">
    <source>
        <dbReference type="ARBA" id="ARBA00014619"/>
    </source>
</evidence>
<keyword evidence="10 20" id="KW-0547">Nucleotide-binding</keyword>
<dbReference type="PROSITE" id="PS50290">
    <property type="entry name" value="PI3_4_KINASE_3"/>
    <property type="match status" value="1"/>
</dbReference>
<evidence type="ECO:0000256" key="21">
    <source>
        <dbReference type="SAM" id="MobiDB-lite"/>
    </source>
</evidence>
<comment type="catalytic activity">
    <reaction evidence="19">
        <text>L-seryl-[protein] + ATP = O-phospho-L-seryl-[protein] + ADP + H(+)</text>
        <dbReference type="Rhea" id="RHEA:17989"/>
        <dbReference type="Rhea" id="RHEA-COMP:9863"/>
        <dbReference type="Rhea" id="RHEA-COMP:11604"/>
        <dbReference type="ChEBI" id="CHEBI:15378"/>
        <dbReference type="ChEBI" id="CHEBI:29999"/>
        <dbReference type="ChEBI" id="CHEBI:30616"/>
        <dbReference type="ChEBI" id="CHEBI:83421"/>
        <dbReference type="ChEBI" id="CHEBI:456216"/>
        <dbReference type="EC" id="2.7.11.1"/>
    </reaction>
</comment>
<evidence type="ECO:0000259" key="23">
    <source>
        <dbReference type="PROSITE" id="PS51189"/>
    </source>
</evidence>
<dbReference type="Pfam" id="PF02260">
    <property type="entry name" value="FATC"/>
    <property type="match status" value="1"/>
</dbReference>
<keyword evidence="12 20" id="KW-0418">Kinase</keyword>
<dbReference type="GO" id="GO:0006281">
    <property type="term" value="P:DNA repair"/>
    <property type="evidence" value="ECO:0007669"/>
    <property type="project" value="InterPro"/>
</dbReference>
<accession>A0A1J9RK12</accession>
<feature type="region of interest" description="Disordered" evidence="21">
    <location>
        <begin position="854"/>
        <end position="895"/>
    </location>
</feature>
<dbReference type="GO" id="GO:0004674">
    <property type="term" value="F:protein serine/threonine kinase activity"/>
    <property type="evidence" value="ECO:0007669"/>
    <property type="project" value="UniProtKB-KW"/>
</dbReference>
<dbReference type="EC" id="2.7.11.1" evidence="5 20"/>
<evidence type="ECO:0000256" key="5">
    <source>
        <dbReference type="ARBA" id="ARBA00012513"/>
    </source>
</evidence>
<feature type="domain" description="FAT" evidence="23">
    <location>
        <begin position="1863"/>
        <end position="2464"/>
    </location>
</feature>
<sequence length="2917" mass="329250">MKEVSLEDALGAIGSDLQRNRVAGLEGTAVTPFTCGKWRSCDQADNVWKDLKHILLLNRQTPKLNHLTDKEFHKIFETLFRFISTEKSTYKRAKTSASKSPSAVRLTNCASALRTTVELGVHKIRPKTVTALLYHVTNAIQNPGDALWEPLSGDYIKVIKTILQYPPHLEHLSKDVWCHVVDFCLQAIGVIEPNQGTQLSIRNRTRPPSGSPDVSGSRASSMEPGALRRNKSSGSDTSASSDELETCIQLLCSYPSSPIIDDAKKLIDGLLDYLQSQNSVSRTPHAAFSAFNLVLAKSITDDTSLVRDALLDVIPIIKRFWRTKSGILKDEMLITLMLGRPIFLQSSLSSRPDSFVESLQGLTEQLYQEYLRQPEKDFMQVDDLVFTFSPTPRPMGIRIMAPRLGVPKSEQNWITLHAIASFSTLLDNTYLILDNELQATERPNKKQHLLSRRSDIVREASTSTGVTKICALQLIPFIFSDREPATEELLTTLEQLTVNILDENGSTASWTMIAIASIASCGAATSQELRPLWAQAWELTSRALGSPTTSRAACNLLTAILHFKLIDYSIVMDTAESMTSSVDINGPAGLTDSALLMWAKMVEFRTKINPAQSQDMSKQICAWIRNIWVLPDRAYTMQIATFARPLELLNLLMSCTGRSFDFPHPVLPGPLGRISTSFFRLRQDYELIEYLLLTPRVGHANDAPAVSSKPTYIGSSSKPHPNDQVILELLQTKIDNFSQIWSQLNNDKRQHVTIEIVQILASVCITSTIFTESLPLPVSLRCQHLQKCTKKLWINLCNFLSRKEVEFLHACLDILAPIILPLKLSVDTSDPVLKTVRLIALEFIAVLDHHKGAERDPSHSAADPMDLDDQFSSQESHTRDGDFSPKFDREDTTAYGNQNSVRRATATHLHILYHLSGTSKSSEVPTNESLVGHITSLNMVDILACRPDLALLLGSWPDISRSDACSLLVFFGETILQSYEFKMCEAALSICIELTTVLIDYWIADEGDDLYECALDLYSWYALIVEERLGSPRVLIRIATLMERILRADPLYPKDNSRPSPRTILFKILHDGDLTVKFHVSRVIPSVFDRFILKEHDAIFDDILENLPRDPDWNEGIALRLYLLAQLASRWHTLLRRGIYHIFETPGQLPKSAPYAKACLQEITRSLGLNHPKEIFWLFASQMIYTWLETESLGSIPFTIFDYQTLNDLLVDVQDEVVAQIVMRGKDDEITEISTCLSVPFQELLENCFYKAEAYCIARDISIPPSQDSQPKGTQGRIKKILGTEKFGSLLERYFPETIAIFFKCVDQTEHMGKSFEKRPPFKYALDIWKDIARRSASTAVLPASQQPSFRARYLLDEIDFLCARTGYDLETMWTPALVCFVARTLIESIHPSLGSLHACAVIRKLKILICIAGSVVLEEYPLEMLLHFLRPFLSDFHCSEDAIGLFWYLVDKGRPYLLENPSFIAGLGVSTLASLRGLLSSSQESTTQELHFRSSLSKAQIFHDWFAEFLDQYESPKLSKESEKSFRNIVRSSQRINLVGCASKGTYEGELLASLLQDSAANERLLSAPATDLVFSLICKKFQRPTNFRDDILGEDQIAAGNAMTVWNTIQHQDHGSGYRLWAARVLGRAYASTGVINGSMLKETRSFSSDNIPERIRFTSKYSIIRTLCDSLFSNSRRDIGLAERALQNILTRLLSDPELGECGSAIPSSLVKALTWTPYLCPDLSLTPFQKAQFNHDIRWIPNVSVDKWARDVTLCLTVQETTDSIIGSLPRVLYEIPALATKLLPYILHDMLLSEYESKRTVRQAVSAVFRQAFREVRDTTFPHIRLIIHCILYLRYQKLPQEQTVNQRDAWLDIDYLEAAHAATQCQMYKTSLLFVEIHFSRTASTRRSAVPKSPDSLLLLHDIFKNIEDPDLFYGIEQSASLDSVLEKLQHESAGVGFKNLSFQSANYEAEMKLSSAIGETNSLSLIQALNATNFQGVASAMFTAPTSSGKRAEVFESMLSTSLYLQQWDIPVPSTSSSVTGNIFKALQSLNSSDDKLQVTRILDSCFSEVLGHFEENQSHFELRTRMRAMGILAEIDEVMCSQNPDQLQDAWERIQARGSWLKFESFRDISLILSSHEALFSLISRQPHIKSMLNLSSQGAKLLEVKAIRSSLRISREHDEHQASLKSAIWLSKLIKPCADLGVFIDAAATFDLANVLWDQGEMTTSIQMLQRLNEQNDLQKQSIPVNKAEVLASLGRHVAEARLQKPDTIMQEYLFPAIKELKGNSEGEEAGRVFHEFAVFCDQQLQNPDGLEDFKRIEQIRHRKEKEVLDLEQMMESAKDKERDQLLIHRARAKQWFELDDKEYQRLKESRVSFLRQCLEKYLLSLRASDTFKNNVLRFCALWLDNSESEAANAAVEKYINTVPSRKFVSLINQLSSRLLDVEDSFQPLLGMLILRICMEHPYHGMYQLFSSSKSARGRDHMSNSRSRAANNLVDRLKSDPKVRDTWFTLHNACVGYVRFATDGLDNGLKSGSKVALRKSITGQKLEQDVRRQHIPPPTMKIDLQTDSNYTHVPRIVRYLPEFTVASGISAPKIVTAIASDGLQYKQLFKGGNDDLRQDAIMEQVFEQVSNLLREHRATQQRNLGIRTYKVLPLTANAGIIEFVQNTIPLTDYLMPAHQRHFPKDMKPNACRKAISDAQPRSLEHRVKVFREVTKHFNPVMRFFFMERFNQPDDWFSKRLAYIRSTAAISMLGHVLGLGDRHGHNILLDEKTGEVVHIDLGVAFEQGRVLPVPEAVPFRLTRDLVDGMGITKTEGAFRRCCEFTFEALRRESYSIMTILDVLRYDPLYSWSLSPLRIKKMQDMQEAAGGATEASESGKSKNPNEPSEADRALTVVAKKLGKTLSVAATVNELIQQATDDRNLAVLYCG</sequence>
<dbReference type="InterPro" id="IPR000403">
    <property type="entry name" value="PI3/4_kinase_cat_dom"/>
</dbReference>
<feature type="domain" description="FATC" evidence="24">
    <location>
        <begin position="2890"/>
        <end position="2917"/>
    </location>
</feature>
<dbReference type="InterPro" id="IPR021668">
    <property type="entry name" value="TAN"/>
</dbReference>
<comment type="similarity">
    <text evidence="3 20">Belongs to the PI3/PI4-kinase family. ATM subfamily.</text>
</comment>
<dbReference type="PANTHER" id="PTHR37079:SF4">
    <property type="entry name" value="SERINE_THREONINE-PROTEIN KINASE ATM"/>
    <property type="match status" value="1"/>
</dbReference>
<dbReference type="GO" id="GO:0005524">
    <property type="term" value="F:ATP binding"/>
    <property type="evidence" value="ECO:0007669"/>
    <property type="project" value="UniProtKB-KW"/>
</dbReference>
<evidence type="ECO:0000256" key="1">
    <source>
        <dbReference type="ARBA" id="ARBA00004123"/>
    </source>
</evidence>
<evidence type="ECO:0000313" key="26">
    <source>
        <dbReference type="Proteomes" id="UP000242791"/>
    </source>
</evidence>
<dbReference type="InterPro" id="IPR014009">
    <property type="entry name" value="PIK_FAT"/>
</dbReference>
<dbReference type="GO" id="GO:0005634">
    <property type="term" value="C:nucleus"/>
    <property type="evidence" value="ECO:0007669"/>
    <property type="project" value="UniProtKB-SubCell"/>
</dbReference>
<evidence type="ECO:0000313" key="25">
    <source>
        <dbReference type="EMBL" id="OJD28308.1"/>
    </source>
</evidence>
<evidence type="ECO:0000256" key="12">
    <source>
        <dbReference type="ARBA" id="ARBA00022777"/>
    </source>
</evidence>
<comment type="catalytic activity">
    <reaction evidence="18 20">
        <text>L-threonyl-[protein] + ATP = O-phospho-L-threonyl-[protein] + ADP + H(+)</text>
        <dbReference type="Rhea" id="RHEA:46608"/>
        <dbReference type="Rhea" id="RHEA-COMP:11060"/>
        <dbReference type="Rhea" id="RHEA-COMP:11605"/>
        <dbReference type="ChEBI" id="CHEBI:15378"/>
        <dbReference type="ChEBI" id="CHEBI:30013"/>
        <dbReference type="ChEBI" id="CHEBI:30616"/>
        <dbReference type="ChEBI" id="CHEBI:61977"/>
        <dbReference type="ChEBI" id="CHEBI:456216"/>
        <dbReference type="EC" id="2.7.11.1"/>
    </reaction>
</comment>
<dbReference type="InterPro" id="IPR038980">
    <property type="entry name" value="ATM_plant"/>
</dbReference>
<dbReference type="PANTHER" id="PTHR37079">
    <property type="entry name" value="SERINE/THREONINE-PROTEIN KINASE ATM"/>
    <property type="match status" value="1"/>
</dbReference>
<evidence type="ECO:0000256" key="17">
    <source>
        <dbReference type="ARBA" id="ARBA00025079"/>
    </source>
</evidence>
<dbReference type="InterPro" id="IPR036940">
    <property type="entry name" value="PI3/4_kinase_cat_sf"/>
</dbReference>
<dbReference type="Proteomes" id="UP000242791">
    <property type="component" value="Unassembled WGS sequence"/>
</dbReference>
<feature type="compositionally biased region" description="Polar residues" evidence="21">
    <location>
        <begin position="198"/>
        <end position="220"/>
    </location>
</feature>
<proteinExistence type="inferred from homology"/>
<evidence type="ECO:0000259" key="24">
    <source>
        <dbReference type="PROSITE" id="PS51190"/>
    </source>
</evidence>
<keyword evidence="11 20" id="KW-0227">DNA damage</keyword>
<evidence type="ECO:0000256" key="2">
    <source>
        <dbReference type="ARBA" id="ARBA00004574"/>
    </source>
</evidence>
<dbReference type="InterPro" id="IPR003152">
    <property type="entry name" value="FATC_dom"/>
</dbReference>
<dbReference type="GO" id="GO:0000781">
    <property type="term" value="C:chromosome, telomeric region"/>
    <property type="evidence" value="ECO:0007669"/>
    <property type="project" value="UniProtKB-SubCell"/>
</dbReference>
<feature type="domain" description="PI3K/PI4K catalytic" evidence="22">
    <location>
        <begin position="2568"/>
        <end position="2879"/>
    </location>
</feature>
<evidence type="ECO:0000256" key="18">
    <source>
        <dbReference type="ARBA" id="ARBA00047899"/>
    </source>
</evidence>
<feature type="compositionally biased region" description="Basic and acidic residues" evidence="21">
    <location>
        <begin position="876"/>
        <end position="892"/>
    </location>
</feature>
<evidence type="ECO:0000256" key="14">
    <source>
        <dbReference type="ARBA" id="ARBA00022853"/>
    </source>
</evidence>
<dbReference type="Gene3D" id="3.30.1010.10">
    <property type="entry name" value="Phosphatidylinositol 3-kinase Catalytic Subunit, Chain A, domain 4"/>
    <property type="match status" value="1"/>
</dbReference>
<evidence type="ECO:0000256" key="13">
    <source>
        <dbReference type="ARBA" id="ARBA00022840"/>
    </source>
</evidence>
<dbReference type="SMART" id="SM01342">
    <property type="entry name" value="TAN"/>
    <property type="match status" value="1"/>
</dbReference>
<comment type="caution">
    <text evidence="25">The sequence shown here is derived from an EMBL/GenBank/DDBJ whole genome shotgun (WGS) entry which is preliminary data.</text>
</comment>
<organism evidence="25 26">
    <name type="scientific">Blastomyces percursus</name>
    <dbReference type="NCBI Taxonomy" id="1658174"/>
    <lineage>
        <taxon>Eukaryota</taxon>
        <taxon>Fungi</taxon>
        <taxon>Dikarya</taxon>
        <taxon>Ascomycota</taxon>
        <taxon>Pezizomycotina</taxon>
        <taxon>Eurotiomycetes</taxon>
        <taxon>Eurotiomycetidae</taxon>
        <taxon>Onygenales</taxon>
        <taxon>Ajellomycetaceae</taxon>
        <taxon>Blastomyces</taxon>
    </lineage>
</organism>
<dbReference type="STRING" id="1658174.A0A1J9RK12"/>
<evidence type="ECO:0000256" key="9">
    <source>
        <dbReference type="ARBA" id="ARBA00022679"/>
    </source>
</evidence>
<evidence type="ECO:0000256" key="3">
    <source>
        <dbReference type="ARBA" id="ARBA00010769"/>
    </source>
</evidence>
<evidence type="ECO:0000259" key="22">
    <source>
        <dbReference type="PROSITE" id="PS50290"/>
    </source>
</evidence>
<keyword evidence="26" id="KW-1185">Reference proteome</keyword>
<dbReference type="Pfam" id="PF00454">
    <property type="entry name" value="PI3_PI4_kinase"/>
    <property type="match status" value="1"/>
</dbReference>
<evidence type="ECO:0000256" key="8">
    <source>
        <dbReference type="ARBA" id="ARBA00022527"/>
    </source>
</evidence>
<feature type="region of interest" description="Disordered" evidence="21">
    <location>
        <begin position="2852"/>
        <end position="2877"/>
    </location>
</feature>
<evidence type="ECO:0000256" key="11">
    <source>
        <dbReference type="ARBA" id="ARBA00022763"/>
    </source>
</evidence>